<evidence type="ECO:0000256" key="18">
    <source>
        <dbReference type="SAM" id="MobiDB-lite"/>
    </source>
</evidence>
<dbReference type="KEGG" id="tbl:TBLA_0A03360"/>
<evidence type="ECO:0000256" key="10">
    <source>
        <dbReference type="ARBA" id="ARBA00023254"/>
    </source>
</evidence>
<evidence type="ECO:0000256" key="11">
    <source>
        <dbReference type="ARBA" id="ARBA00023306"/>
    </source>
</evidence>
<feature type="region of interest" description="Disordered" evidence="18">
    <location>
        <begin position="185"/>
        <end position="229"/>
    </location>
</feature>
<feature type="binding site" evidence="14">
    <location>
        <position position="279"/>
    </location>
    <ligand>
        <name>Zn(2+)</name>
        <dbReference type="ChEBI" id="CHEBI:29105"/>
        <label>2</label>
    </ligand>
</feature>
<keyword evidence="17" id="KW-0175">Coiled coil</keyword>
<feature type="compositionally biased region" description="Polar residues" evidence="18">
    <location>
        <begin position="185"/>
        <end position="202"/>
    </location>
</feature>
<dbReference type="CDD" id="cd16858">
    <property type="entry name" value="ING_ING3_Yng2p"/>
    <property type="match status" value="1"/>
</dbReference>
<dbReference type="OMA" id="VARHFDC"/>
<dbReference type="AlphaFoldDB" id="I2GVI4"/>
<dbReference type="InterPro" id="IPR059153">
    <property type="entry name" value="NSD_PHD-1st"/>
</dbReference>
<feature type="binding site" evidence="14">
    <location>
        <position position="266"/>
    </location>
    <ligand>
        <name>Zn(2+)</name>
        <dbReference type="ChEBI" id="CHEBI:29105"/>
        <label>1</label>
    </ligand>
</feature>
<dbReference type="InParanoid" id="I2GVI4"/>
<evidence type="ECO:0000256" key="6">
    <source>
        <dbReference type="ARBA" id="ARBA00022833"/>
    </source>
</evidence>
<dbReference type="STRING" id="1071380.I2GVI4"/>
<evidence type="ECO:0000256" key="8">
    <source>
        <dbReference type="ARBA" id="ARBA00023204"/>
    </source>
</evidence>
<dbReference type="InterPro" id="IPR019786">
    <property type="entry name" value="Zinc_finger_PHD-type_CS"/>
</dbReference>
<dbReference type="Gene3D" id="3.30.40.10">
    <property type="entry name" value="Zinc/RING finger domain, C3HC4 (zinc finger)"/>
    <property type="match status" value="1"/>
</dbReference>
<comment type="domain">
    <text evidence="16">The PHD-type zinc finger mediates the binding to H3K4me3.</text>
</comment>
<feature type="site" description="Histone H3K4me3 binding" evidence="13">
    <location>
        <position position="249"/>
    </location>
</feature>
<feature type="binding site" evidence="14">
    <location>
        <position position="282"/>
    </location>
    <ligand>
        <name>Zn(2+)</name>
        <dbReference type="ChEBI" id="CHEBI:29105"/>
        <label>2</label>
    </ligand>
</feature>
<keyword evidence="9 16" id="KW-0539">Nucleus</keyword>
<evidence type="ECO:0000256" key="16">
    <source>
        <dbReference type="RuleBase" id="RU361213"/>
    </source>
</evidence>
<keyword evidence="4" id="KW-0227">DNA damage</keyword>
<keyword evidence="21" id="KW-1185">Reference proteome</keyword>
<evidence type="ECO:0000256" key="1">
    <source>
        <dbReference type="ARBA" id="ARBA00004123"/>
    </source>
</evidence>
<comment type="subcellular location">
    <subcellularLocation>
        <location evidence="1 16">Nucleus</location>
    </subcellularLocation>
</comment>
<dbReference type="GO" id="GO:0051321">
    <property type="term" value="P:meiotic cell cycle"/>
    <property type="evidence" value="ECO:0007669"/>
    <property type="project" value="UniProtKB-KW"/>
</dbReference>
<evidence type="ECO:0000256" key="7">
    <source>
        <dbReference type="ARBA" id="ARBA00022853"/>
    </source>
</evidence>
<dbReference type="InterPro" id="IPR001965">
    <property type="entry name" value="Znf_PHD"/>
</dbReference>
<evidence type="ECO:0000256" key="4">
    <source>
        <dbReference type="ARBA" id="ARBA00022763"/>
    </source>
</evidence>
<evidence type="ECO:0000256" key="12">
    <source>
        <dbReference type="ARBA" id="ARBA00037044"/>
    </source>
</evidence>
<evidence type="ECO:0000256" key="15">
    <source>
        <dbReference type="PROSITE-ProRule" id="PRU00146"/>
    </source>
</evidence>
<feature type="site" description="Histone H3K4me3 binding" evidence="13">
    <location>
        <position position="253"/>
    </location>
</feature>
<dbReference type="PANTHER" id="PTHR10333">
    <property type="entry name" value="INHIBITOR OF GROWTH PROTEIN"/>
    <property type="match status" value="1"/>
</dbReference>
<feature type="binding site" evidence="14">
    <location>
        <position position="252"/>
    </location>
    <ligand>
        <name>Zn(2+)</name>
        <dbReference type="ChEBI" id="CHEBI:29105"/>
        <label>2</label>
    </ligand>
</feature>
<evidence type="ECO:0000259" key="19">
    <source>
        <dbReference type="PROSITE" id="PS50016"/>
    </source>
</evidence>
<keyword evidence="11" id="KW-0131">Cell cycle</keyword>
<dbReference type="InterPro" id="IPR024610">
    <property type="entry name" value="ING_N_histone-binding"/>
</dbReference>
<dbReference type="Proteomes" id="UP000002866">
    <property type="component" value="Chromosome 1"/>
</dbReference>
<dbReference type="SMART" id="SM00249">
    <property type="entry name" value="PHD"/>
    <property type="match status" value="1"/>
</dbReference>
<reference evidence="20 21" key="1">
    <citation type="journal article" date="2011" name="Proc. Natl. Acad. Sci. U.S.A.">
        <title>Evolutionary erosion of yeast sex chromosomes by mating-type switching accidents.</title>
        <authorList>
            <person name="Gordon J.L."/>
            <person name="Armisen D."/>
            <person name="Proux-Wera E."/>
            <person name="Oheigeartaigh S.S."/>
            <person name="Byrne K.P."/>
            <person name="Wolfe K.H."/>
        </authorList>
    </citation>
    <scope>NUCLEOTIDE SEQUENCE [LARGE SCALE GENOMIC DNA]</scope>
    <source>
        <strain evidence="21">ATCC 34711 / CBS 6284 / DSM 70876 / NBRC 10599 / NRRL Y-10934 / UCD 77-7</strain>
    </source>
</reference>
<keyword evidence="3 14" id="KW-0479">Metal-binding</keyword>
<dbReference type="Pfam" id="PF12998">
    <property type="entry name" value="ING"/>
    <property type="match status" value="1"/>
</dbReference>
<evidence type="ECO:0000313" key="21">
    <source>
        <dbReference type="Proteomes" id="UP000002866"/>
    </source>
</evidence>
<comment type="subunit">
    <text evidence="16">Component of an histone acetyltransferase complex. Interacts with H3K4me3 and to a lesser extent with H3K4me2.</text>
</comment>
<comment type="similarity">
    <text evidence="2 16">Belongs to the ING family.</text>
</comment>
<keyword evidence="7 16" id="KW-0156">Chromatin regulator</keyword>
<dbReference type="GO" id="GO:0008270">
    <property type="term" value="F:zinc ion binding"/>
    <property type="evidence" value="ECO:0007669"/>
    <property type="project" value="UniProtKB-KW"/>
</dbReference>
<gene>
    <name evidence="20" type="primary">TBLA0A03360</name>
    <name evidence="20" type="ORF">TBLA_0A03360</name>
</gene>
<feature type="region of interest" description="Disordered" evidence="18">
    <location>
        <begin position="123"/>
        <end position="171"/>
    </location>
</feature>
<comment type="function">
    <text evidence="12">Component of the NuA4 histone acetyltransferase complex which is involved in transcriptional activation of selected genes principally by acetylation of nucleosomal histone H4 and H2A. The NuA4 complex is also involved in DNA repair. Involved in cell cycle progression and meiosis.</text>
</comment>
<evidence type="ECO:0000256" key="17">
    <source>
        <dbReference type="SAM" id="Coils"/>
    </source>
</evidence>
<dbReference type="EMBL" id="HE806316">
    <property type="protein sequence ID" value="CCH58136.1"/>
    <property type="molecule type" value="Genomic_DNA"/>
</dbReference>
<dbReference type="CDD" id="cd15505">
    <property type="entry name" value="PHD_ING"/>
    <property type="match status" value="1"/>
</dbReference>
<feature type="compositionally biased region" description="Polar residues" evidence="18">
    <location>
        <begin position="157"/>
        <end position="167"/>
    </location>
</feature>
<dbReference type="InterPro" id="IPR019787">
    <property type="entry name" value="Znf_PHD-finger"/>
</dbReference>
<feature type="binding site" evidence="14">
    <location>
        <position position="239"/>
    </location>
    <ligand>
        <name>Zn(2+)</name>
        <dbReference type="ChEBI" id="CHEBI:29105"/>
        <label>1</label>
    </ligand>
</feature>
<organism evidence="20 21">
    <name type="scientific">Henningerozyma blattae (strain ATCC 34711 / CBS 6284 / DSM 70876 / NBRC 10599 / NRRL Y-10934 / UCD 77-7)</name>
    <name type="common">Yeast</name>
    <name type="synonym">Tetrapisispora blattae</name>
    <dbReference type="NCBI Taxonomy" id="1071380"/>
    <lineage>
        <taxon>Eukaryota</taxon>
        <taxon>Fungi</taxon>
        <taxon>Dikarya</taxon>
        <taxon>Ascomycota</taxon>
        <taxon>Saccharomycotina</taxon>
        <taxon>Saccharomycetes</taxon>
        <taxon>Saccharomycetales</taxon>
        <taxon>Saccharomycetaceae</taxon>
        <taxon>Henningerozyma</taxon>
    </lineage>
</organism>
<feature type="coiled-coil region" evidence="17">
    <location>
        <begin position="7"/>
        <end position="34"/>
    </location>
</feature>
<feature type="site" description="Histone H3K4me3 binding" evidence="13">
    <location>
        <position position="238"/>
    </location>
</feature>
<dbReference type="InterPro" id="IPR013083">
    <property type="entry name" value="Znf_RING/FYVE/PHD"/>
</dbReference>
<dbReference type="PROSITE" id="PS01359">
    <property type="entry name" value="ZF_PHD_1"/>
    <property type="match status" value="1"/>
</dbReference>
<dbReference type="HOGENOM" id="CLU_031900_2_0_1"/>
<dbReference type="PANTHER" id="PTHR10333:SF100">
    <property type="entry name" value="CHROMATIN MODIFICATION-RELATED PROTEIN YNG2"/>
    <property type="match status" value="1"/>
</dbReference>
<accession>I2GVI4</accession>
<feature type="binding site" evidence="14">
    <location>
        <position position="263"/>
    </location>
    <ligand>
        <name>Zn(2+)</name>
        <dbReference type="ChEBI" id="CHEBI:29105"/>
        <label>1</label>
    </ligand>
</feature>
<dbReference type="Gene3D" id="6.10.140.1740">
    <property type="match status" value="1"/>
</dbReference>
<feature type="site" description="Histone H3K4me3 binding" evidence="13">
    <location>
        <position position="261"/>
    </location>
</feature>
<keyword evidence="8" id="KW-0234">DNA repair</keyword>
<dbReference type="GO" id="GO:0005634">
    <property type="term" value="C:nucleus"/>
    <property type="evidence" value="ECO:0007669"/>
    <property type="project" value="UniProtKB-SubCell"/>
</dbReference>
<dbReference type="Pfam" id="PF23011">
    <property type="entry name" value="PHD-1st_NSD"/>
    <property type="match status" value="1"/>
</dbReference>
<keyword evidence="10" id="KW-0469">Meiosis</keyword>
<evidence type="ECO:0000313" key="20">
    <source>
        <dbReference type="EMBL" id="CCH58136.1"/>
    </source>
</evidence>
<evidence type="ECO:0000256" key="2">
    <source>
        <dbReference type="ARBA" id="ARBA00010210"/>
    </source>
</evidence>
<name>I2GVI4_HENB6</name>
<dbReference type="GO" id="GO:0006355">
    <property type="term" value="P:regulation of DNA-templated transcription"/>
    <property type="evidence" value="ECO:0007669"/>
    <property type="project" value="TreeGrafter"/>
</dbReference>
<dbReference type="SMART" id="SM01408">
    <property type="entry name" value="ING"/>
    <property type="match status" value="1"/>
</dbReference>
<evidence type="ECO:0000256" key="5">
    <source>
        <dbReference type="ARBA" id="ARBA00022771"/>
    </source>
</evidence>
<dbReference type="GO" id="GO:0006281">
    <property type="term" value="P:DNA repair"/>
    <property type="evidence" value="ECO:0007669"/>
    <property type="project" value="UniProtKB-KW"/>
</dbReference>
<dbReference type="GeneID" id="14492804"/>
<evidence type="ECO:0000256" key="3">
    <source>
        <dbReference type="ARBA" id="ARBA00022723"/>
    </source>
</evidence>
<dbReference type="eggNOG" id="KOG1973">
    <property type="taxonomic scope" value="Eukaryota"/>
</dbReference>
<feature type="domain" description="PHD-type" evidence="19">
    <location>
        <begin position="236"/>
        <end position="285"/>
    </location>
</feature>
<dbReference type="InterPro" id="IPR011011">
    <property type="entry name" value="Znf_FYVE_PHD"/>
</dbReference>
<comment type="function">
    <text evidence="16">Component of an histone acetyltransferase complex.</text>
</comment>
<evidence type="ECO:0000256" key="9">
    <source>
        <dbReference type="ARBA" id="ARBA00023242"/>
    </source>
</evidence>
<dbReference type="RefSeq" id="XP_004177655.1">
    <property type="nucleotide sequence ID" value="XM_004177607.1"/>
</dbReference>
<sequence length="297" mass="33710">MDPSNVLEDILHSISNLQNESDHLLKEIKEGNLKAAERREKYNCDSNKLSKYIKKNGSLAINVEEERISAQMRDYLDVSLSLQRENFVRANTILFLVSKHLKKLENDLEVLEADGLLAPIDHSYNSDSSDSHTTTARSTKQSSAQEIKNRERKRRNSSINQASTASVLPSMKRKKVNASVSIASPMTSSNLPATYNNLTPTKVESEVPAKSRRKLGASSTSNKKEHDNNNNDDDKALYCYCQSVSYGEMVACDGPTCKKEWFHYECVSLKEPPKGSWYCEECKKENNKLKQMRKRQH</sequence>
<feature type="binding site" evidence="14">
    <location>
        <position position="241"/>
    </location>
    <ligand>
        <name>Zn(2+)</name>
        <dbReference type="ChEBI" id="CHEBI:29105"/>
        <label>1</label>
    </ligand>
</feature>
<evidence type="ECO:0000256" key="14">
    <source>
        <dbReference type="PIRSR" id="PIRSR628651-51"/>
    </source>
</evidence>
<evidence type="ECO:0000256" key="13">
    <source>
        <dbReference type="PIRSR" id="PIRSR628651-50"/>
    </source>
</evidence>
<dbReference type="OrthoDB" id="5411773at2759"/>
<dbReference type="GO" id="GO:0035267">
    <property type="term" value="C:NuA4 histone acetyltransferase complex"/>
    <property type="evidence" value="ECO:0007669"/>
    <property type="project" value="TreeGrafter"/>
</dbReference>
<feature type="compositionally biased region" description="Low complexity" evidence="18">
    <location>
        <begin position="123"/>
        <end position="139"/>
    </location>
</feature>
<dbReference type="PROSITE" id="PS50016">
    <property type="entry name" value="ZF_PHD_2"/>
    <property type="match status" value="1"/>
</dbReference>
<feature type="binding site" evidence="14">
    <location>
        <position position="257"/>
    </location>
    <ligand>
        <name>Zn(2+)</name>
        <dbReference type="ChEBI" id="CHEBI:29105"/>
        <label>2</label>
    </ligand>
</feature>
<keyword evidence="6 14" id="KW-0862">Zinc</keyword>
<dbReference type="SUPFAM" id="SSF57903">
    <property type="entry name" value="FYVE/PHD zinc finger"/>
    <property type="match status" value="1"/>
</dbReference>
<dbReference type="GO" id="GO:0006325">
    <property type="term" value="P:chromatin organization"/>
    <property type="evidence" value="ECO:0007669"/>
    <property type="project" value="UniProtKB-KW"/>
</dbReference>
<keyword evidence="5 15" id="KW-0863">Zinc-finger</keyword>
<proteinExistence type="inferred from homology"/>
<protein>
    <recommendedName>
        <fullName evidence="16">Chromatin modification-related protein</fullName>
    </recommendedName>
</protein>
<dbReference type="InterPro" id="IPR028651">
    <property type="entry name" value="ING_fam"/>
</dbReference>